<evidence type="ECO:0008006" key="3">
    <source>
        <dbReference type="Google" id="ProtNLM"/>
    </source>
</evidence>
<sequence length="155" mass="18427">MKKWTSEIEINAPIEKVWDLFDGSLENMQKIMPQVIENTPVKETEEKVGSVTRQKYKEGKRVEEYDVETLLYKNEPNEKELKVGFTLAKMFEITAHYKLEKIDENRTFFKYTVTNKALKWFVKFFLLFATEKVVTQFMKRVKKVAEEESEVLVNN</sequence>
<reference evidence="2" key="1">
    <citation type="submission" date="2017-08" db="EMBL/GenBank/DDBJ databases">
        <authorList>
            <person name="Huang Z."/>
        </authorList>
    </citation>
    <scope>NUCLEOTIDE SEQUENCE [LARGE SCALE GENOMIC DNA]</scope>
    <source>
        <strain evidence="2">SA5d-4</strain>
    </source>
</reference>
<proteinExistence type="predicted"/>
<dbReference type="Gene3D" id="3.30.530.20">
    <property type="match status" value="1"/>
</dbReference>
<gene>
    <name evidence="1" type="ORF">CIB95_00470</name>
</gene>
<keyword evidence="2" id="KW-1185">Reference proteome</keyword>
<dbReference type="InterPro" id="IPR019587">
    <property type="entry name" value="Polyketide_cyclase/dehydratase"/>
</dbReference>
<organism evidence="1 2">
    <name type="scientific">Lottiidibacillus patelloidae</name>
    <dbReference type="NCBI Taxonomy" id="2670334"/>
    <lineage>
        <taxon>Bacteria</taxon>
        <taxon>Bacillati</taxon>
        <taxon>Bacillota</taxon>
        <taxon>Bacilli</taxon>
        <taxon>Bacillales</taxon>
        <taxon>Bacillaceae</taxon>
        <taxon>Lottiidibacillus</taxon>
    </lineage>
</organism>
<dbReference type="Proteomes" id="UP000217083">
    <property type="component" value="Unassembled WGS sequence"/>
</dbReference>
<comment type="caution">
    <text evidence="1">The sequence shown here is derived from an EMBL/GenBank/DDBJ whole genome shotgun (WGS) entry which is preliminary data.</text>
</comment>
<protein>
    <recommendedName>
        <fullName evidence="3">SRPBCC family protein</fullName>
    </recommendedName>
</protein>
<dbReference type="EMBL" id="NPIA01000001">
    <property type="protein sequence ID" value="OZM58088.1"/>
    <property type="molecule type" value="Genomic_DNA"/>
</dbReference>
<evidence type="ECO:0000313" key="2">
    <source>
        <dbReference type="Proteomes" id="UP000217083"/>
    </source>
</evidence>
<name>A0A263BWY6_9BACI</name>
<reference evidence="1 2" key="2">
    <citation type="submission" date="2017-09" db="EMBL/GenBank/DDBJ databases">
        <title>Bacillus patelloidae sp. nov., isolated from the intestinal tract of a marine limpet.</title>
        <authorList>
            <person name="Liu R."/>
            <person name="Dong C."/>
            <person name="Shao Z."/>
        </authorList>
    </citation>
    <scope>NUCLEOTIDE SEQUENCE [LARGE SCALE GENOMIC DNA]</scope>
    <source>
        <strain evidence="1 2">SA5d-4</strain>
    </source>
</reference>
<evidence type="ECO:0000313" key="1">
    <source>
        <dbReference type="EMBL" id="OZM58088.1"/>
    </source>
</evidence>
<accession>A0A263BWY6</accession>
<dbReference type="AlphaFoldDB" id="A0A263BWY6"/>
<dbReference type="InterPro" id="IPR023393">
    <property type="entry name" value="START-like_dom_sf"/>
</dbReference>
<dbReference type="Pfam" id="PF10604">
    <property type="entry name" value="Polyketide_cyc2"/>
    <property type="match status" value="1"/>
</dbReference>
<dbReference type="SUPFAM" id="SSF55961">
    <property type="entry name" value="Bet v1-like"/>
    <property type="match status" value="1"/>
</dbReference>
<dbReference type="CDD" id="cd07812">
    <property type="entry name" value="SRPBCC"/>
    <property type="match status" value="1"/>
</dbReference>
<dbReference type="RefSeq" id="WP_094920417.1">
    <property type="nucleotide sequence ID" value="NZ_NPIA01000001.1"/>
</dbReference>